<protein>
    <submittedName>
        <fullName evidence="3">Peptidase M14 carboxypeptidase A</fullName>
    </submittedName>
</protein>
<evidence type="ECO:0000313" key="3">
    <source>
        <dbReference type="EMBL" id="AZU03861.1"/>
    </source>
</evidence>
<feature type="domain" description="Peptidase M14" evidence="2">
    <location>
        <begin position="57"/>
        <end position="373"/>
    </location>
</feature>
<dbReference type="GO" id="GO:0004181">
    <property type="term" value="F:metallocarboxypeptidase activity"/>
    <property type="evidence" value="ECO:0007669"/>
    <property type="project" value="InterPro"/>
</dbReference>
<dbReference type="Pfam" id="PF00246">
    <property type="entry name" value="Peptidase_M14"/>
    <property type="match status" value="1"/>
</dbReference>
<dbReference type="InterPro" id="IPR000834">
    <property type="entry name" value="Peptidase_M14"/>
</dbReference>
<dbReference type="SUPFAM" id="SSF52317">
    <property type="entry name" value="Class I glutamine amidotransferase-like"/>
    <property type="match status" value="1"/>
</dbReference>
<comment type="similarity">
    <text evidence="1">Belongs to the peptidase M14 family.</text>
</comment>
<dbReference type="GO" id="GO:0008270">
    <property type="term" value="F:zinc ion binding"/>
    <property type="evidence" value="ECO:0007669"/>
    <property type="project" value="InterPro"/>
</dbReference>
<organism evidence="3 4">
    <name type="scientific">Glycocaulis alkaliphilus</name>
    <dbReference type="NCBI Taxonomy" id="1434191"/>
    <lineage>
        <taxon>Bacteria</taxon>
        <taxon>Pseudomonadati</taxon>
        <taxon>Pseudomonadota</taxon>
        <taxon>Alphaproteobacteria</taxon>
        <taxon>Maricaulales</taxon>
        <taxon>Maricaulaceae</taxon>
        <taxon>Glycocaulis</taxon>
    </lineage>
</organism>
<gene>
    <name evidence="3" type="ORF">X907_1328</name>
</gene>
<keyword evidence="3" id="KW-0645">Protease</keyword>
<keyword evidence="3" id="KW-0121">Carboxypeptidase</keyword>
<evidence type="ECO:0000259" key="2">
    <source>
        <dbReference type="PROSITE" id="PS52035"/>
    </source>
</evidence>
<dbReference type="Proteomes" id="UP000286954">
    <property type="component" value="Chromosome"/>
</dbReference>
<dbReference type="SUPFAM" id="SSF53187">
    <property type="entry name" value="Zn-dependent exopeptidases"/>
    <property type="match status" value="1"/>
</dbReference>
<dbReference type="Gene3D" id="3.40.630.10">
    <property type="entry name" value="Zn peptidases"/>
    <property type="match status" value="1"/>
</dbReference>
<sequence length="862" mass="94771">MMFCRFVLVGLLGACVGLSAANAYEPKPLTELIAQDVEYDPAIPLPEAVTGFAVGEIIYTPDMIAAYMQAVAAASDRVTIDSVGRSHFGRRIMRVTITAPENHARLDEIREAQHAISAAGNTSAIPADHPVVIQFTHGVHGSEPSSYDAIMPLLYFLAAGQGAEVTDMLDRSVIHLIGPINPDGTERFASWTNMHRARVPVADPQHREHFNEWPWGRTNHYWFDLNRQWLPVTQPEAVALVRATREWMPNIAADFHEMGQNTTYFFSPGPPDGLHPLLSADGLALNQRMNSFLTEQLDGEGALYVSEELFDDFYLGYGSSYPGLVGSVPYLFEQSSVRGIVQETDFGTLRYDDKIGQQARVGLALVRAGLANREQLLSFQRDFYRESAQLANAAPNLAYVFSSADSGRLNDFIDMLDVHGIEIHRLRQRTRLGNTDFDPANSYVVLVRQREFRVVEALFETRIIDDMTEFYDVSGWTQPLAYGLDFAAVRPGIFAPNLAGERVTPADRAVPAPARTDYAYVIDWTNFYAPRALYRFLDAGIRARMVPDAISVTTADGEVSVPPGSVVIQVRQQDVDPETVHALVQRTAADGVRVIAATSGATRQGSDLGGFATSNVRRPEILLLTGRGQDVNATGEIWHLFDHELNMPVSMIDISEFGRANLSRYTHIILANGGYGGLGEADAKRLGDWTRAGGVLIGIQGGASYAIRNELTSASWAERNGDNGGGNPLAYATISRWDTEERISGAIFGTDVDLSHPLLYGLTSNRLPVQRESTQAFAIGTNPFAIPVRYSRDGLLSGYASEANINALQGLGAVYAERRGRGAVILFADNPYYRAYFRGSARVLTNAVFFGDTFRNPWRTAQ</sequence>
<evidence type="ECO:0000313" key="4">
    <source>
        <dbReference type="Proteomes" id="UP000286954"/>
    </source>
</evidence>
<dbReference type="EMBL" id="CP018911">
    <property type="protein sequence ID" value="AZU03861.1"/>
    <property type="molecule type" value="Genomic_DNA"/>
</dbReference>
<dbReference type="InterPro" id="IPR029062">
    <property type="entry name" value="Class_I_gatase-like"/>
</dbReference>
<feature type="active site" description="Proton donor/acceptor" evidence="1">
    <location>
        <position position="343"/>
    </location>
</feature>
<name>A0A3T0E902_9PROT</name>
<dbReference type="KEGG" id="gak:X907_1328"/>
<keyword evidence="3" id="KW-0378">Hydrolase</keyword>
<dbReference type="GO" id="GO:0006508">
    <property type="term" value="P:proteolysis"/>
    <property type="evidence" value="ECO:0007669"/>
    <property type="project" value="InterPro"/>
</dbReference>
<keyword evidence="4" id="KW-1185">Reference proteome</keyword>
<proteinExistence type="inferred from homology"/>
<reference evidence="3 4" key="1">
    <citation type="submission" date="2016-12" db="EMBL/GenBank/DDBJ databases">
        <title>The genome of dimorphic prosthecate Glycocaulis alkaliphilus 6b-8t, isolated from crude oil dictates its adaptability in petroleum environments.</title>
        <authorList>
            <person name="Wu X.-L."/>
            <person name="Geng S."/>
        </authorList>
    </citation>
    <scope>NUCLEOTIDE SEQUENCE [LARGE SCALE GENOMIC DNA]</scope>
    <source>
        <strain evidence="3 4">6B-8</strain>
    </source>
</reference>
<accession>A0A3T0E902</accession>
<dbReference type="AlphaFoldDB" id="A0A3T0E902"/>
<dbReference type="RefSeq" id="WP_170175486.1">
    <property type="nucleotide sequence ID" value="NZ_BMFB01000007.1"/>
</dbReference>
<evidence type="ECO:0000256" key="1">
    <source>
        <dbReference type="PROSITE-ProRule" id="PRU01379"/>
    </source>
</evidence>
<dbReference type="PROSITE" id="PS52035">
    <property type="entry name" value="PEPTIDASE_M14"/>
    <property type="match status" value="1"/>
</dbReference>